<dbReference type="PROSITE" id="PS01031">
    <property type="entry name" value="SHSP"/>
    <property type="match status" value="1"/>
</dbReference>
<dbReference type="SUPFAM" id="SSF49764">
    <property type="entry name" value="HSP20-like chaperones"/>
    <property type="match status" value="1"/>
</dbReference>
<feature type="domain" description="SHSP" evidence="3">
    <location>
        <begin position="21"/>
        <end position="124"/>
    </location>
</feature>
<dbReference type="AlphaFoldDB" id="A0AAU7VIV4"/>
<sequence length="124" mass="14401">MFKAVIIVQRAIVRRKVKEVLPLPPFKPSVDIYEYNDEIEVFIDIPGIDPDEALVSINKDEIIVEGETKKEFQREGKKFRVMERLQGSFYRNIPLAEPIDDTLAFVDYDNGTLHIRAPLLSFYD</sequence>
<gene>
    <name evidence="4" type="ORF">PRVXT_001888</name>
</gene>
<dbReference type="Pfam" id="PF00011">
    <property type="entry name" value="HSP20"/>
    <property type="match status" value="1"/>
</dbReference>
<evidence type="ECO:0000313" key="4">
    <source>
        <dbReference type="EMBL" id="XBX73876.1"/>
    </source>
</evidence>
<reference evidence="4" key="2">
    <citation type="submission" date="2024-06" db="EMBL/GenBank/DDBJ databases">
        <authorList>
            <person name="Petrova K.O."/>
            <person name="Toshchakov S.V."/>
            <person name="Boltjanskaja Y.V."/>
            <person name="Kevbrin V."/>
        </authorList>
    </citation>
    <scope>NUCLEOTIDE SEQUENCE</scope>
    <source>
        <strain evidence="4">Z-910T</strain>
    </source>
</reference>
<organism evidence="4">
    <name type="scientific">Proteinivorax tanatarense</name>
    <dbReference type="NCBI Taxonomy" id="1260629"/>
    <lineage>
        <taxon>Bacteria</taxon>
        <taxon>Bacillati</taxon>
        <taxon>Bacillota</taxon>
        <taxon>Clostridia</taxon>
        <taxon>Eubacteriales</taxon>
        <taxon>Proteinivoracaceae</taxon>
        <taxon>Proteinivorax</taxon>
    </lineage>
</organism>
<reference evidence="4" key="1">
    <citation type="journal article" date="2013" name="Extremophiles">
        <title>Proteinivorax tanatarense gen. nov., sp. nov., an anaerobic, haloalkaliphilic, proteolytic bacterium isolated from a decaying algal bloom, and proposal of Proteinivoraceae fam. nov.</title>
        <authorList>
            <person name="Kevbrin V."/>
            <person name="Boltyanskaya Y."/>
            <person name="Zhilina T."/>
            <person name="Kolganova T."/>
            <person name="Lavrentjeva E."/>
            <person name="Kuznetsov B."/>
        </authorList>
    </citation>
    <scope>NUCLEOTIDE SEQUENCE</scope>
    <source>
        <strain evidence="4">Z-910T</strain>
    </source>
</reference>
<dbReference type="InterPro" id="IPR008978">
    <property type="entry name" value="HSP20-like_chaperone"/>
</dbReference>
<dbReference type="RefSeq" id="WP_350342638.1">
    <property type="nucleotide sequence ID" value="NZ_CP158367.1"/>
</dbReference>
<proteinExistence type="inferred from homology"/>
<accession>A0AAU7VIV4</accession>
<comment type="similarity">
    <text evidence="1 2">Belongs to the small heat shock protein (HSP20) family.</text>
</comment>
<dbReference type="InterPro" id="IPR002068">
    <property type="entry name" value="A-crystallin/Hsp20_dom"/>
</dbReference>
<name>A0AAU7VIV4_9FIRM</name>
<dbReference type="CDD" id="cd06464">
    <property type="entry name" value="ACD_sHsps-like"/>
    <property type="match status" value="1"/>
</dbReference>
<protein>
    <submittedName>
        <fullName evidence="4">Hsp20/alpha crystallin family protein</fullName>
    </submittedName>
</protein>
<evidence type="ECO:0000256" key="1">
    <source>
        <dbReference type="PROSITE-ProRule" id="PRU00285"/>
    </source>
</evidence>
<dbReference type="EMBL" id="CP158367">
    <property type="protein sequence ID" value="XBX73876.1"/>
    <property type="molecule type" value="Genomic_DNA"/>
</dbReference>
<evidence type="ECO:0000259" key="3">
    <source>
        <dbReference type="PROSITE" id="PS01031"/>
    </source>
</evidence>
<dbReference type="Gene3D" id="2.60.40.790">
    <property type="match status" value="1"/>
</dbReference>
<evidence type="ECO:0000256" key="2">
    <source>
        <dbReference type="RuleBase" id="RU003616"/>
    </source>
</evidence>